<protein>
    <submittedName>
        <fullName evidence="1">Uncharacterized protein</fullName>
    </submittedName>
</protein>
<accession>A0A060I3W3</accession>
<reference evidence="1 2" key="1">
    <citation type="submission" date="2013-12" db="EMBL/GenBank/DDBJ databases">
        <title>Complete genome sequence of Rhizobium etli bv. mimosae IE4771.</title>
        <authorList>
            <person name="Bustos P."/>
            <person name="Santamaria R.I."/>
            <person name="Lozano L."/>
            <person name="Ormeno-Orrillo E."/>
            <person name="Rogel M.A."/>
            <person name="Romero D."/>
            <person name="Cevallos M.A."/>
            <person name="Martinez-Romero E."/>
            <person name="Gonzalez V."/>
        </authorList>
    </citation>
    <scope>NUCLEOTIDE SEQUENCE [LARGE SCALE GENOMIC DNA]</scope>
    <source>
        <strain evidence="1 2">IE4771</strain>
        <plasmid evidence="2">Plasmid pRetIE4771b</plasmid>
    </source>
</reference>
<keyword evidence="1" id="KW-0614">Plasmid</keyword>
<dbReference type="HOGENOM" id="CLU_2938509_0_0_5"/>
<name>A0A060I3W3_RHIET</name>
<proteinExistence type="predicted"/>
<evidence type="ECO:0000313" key="2">
    <source>
        <dbReference type="Proteomes" id="UP000027180"/>
    </source>
</evidence>
<dbReference type="EMBL" id="CP006988">
    <property type="protein sequence ID" value="AIC29843.1"/>
    <property type="molecule type" value="Genomic_DNA"/>
</dbReference>
<evidence type="ECO:0000313" key="1">
    <source>
        <dbReference type="EMBL" id="AIC29843.1"/>
    </source>
</evidence>
<gene>
    <name evidence="1" type="ORF">IE4771_PB00112</name>
</gene>
<dbReference type="KEGG" id="rei:IE4771_PB00112"/>
<dbReference type="Proteomes" id="UP000027180">
    <property type="component" value="Plasmid pRetIE4771b"/>
</dbReference>
<sequence>MTLTAVDAASIRAGHTHRIAVLRLARAGNTSQRRRSFSESVRAPLNFEKPDRLKGSDGQV</sequence>
<geneLocation type="plasmid" evidence="1 2">
    <name>pRetIE4771b</name>
</geneLocation>
<organism evidence="1 2">
    <name type="scientific">Rhizobium etli bv. mimosae str. IE4771</name>
    <dbReference type="NCBI Taxonomy" id="1432050"/>
    <lineage>
        <taxon>Bacteria</taxon>
        <taxon>Pseudomonadati</taxon>
        <taxon>Pseudomonadota</taxon>
        <taxon>Alphaproteobacteria</taxon>
        <taxon>Hyphomicrobiales</taxon>
        <taxon>Rhizobiaceae</taxon>
        <taxon>Rhizobium/Agrobacterium group</taxon>
        <taxon>Rhizobium</taxon>
    </lineage>
</organism>
<dbReference type="AlphaFoldDB" id="A0A060I3W3"/>